<feature type="compositionally biased region" description="Low complexity" evidence="3">
    <location>
        <begin position="470"/>
        <end position="486"/>
    </location>
</feature>
<dbReference type="GO" id="GO:0005737">
    <property type="term" value="C:cytoplasm"/>
    <property type="evidence" value="ECO:0007669"/>
    <property type="project" value="TreeGrafter"/>
</dbReference>
<dbReference type="CDD" id="cd24139">
    <property type="entry name" value="SIP5-like"/>
    <property type="match status" value="1"/>
</dbReference>
<evidence type="ECO:0000313" key="6">
    <source>
        <dbReference type="Proteomes" id="UP000014071"/>
    </source>
</evidence>
<protein>
    <submittedName>
        <fullName evidence="5">Expressed protein</fullName>
    </submittedName>
</protein>
<sequence>MHARHRAQFHCEISANATNVNAGRYVILSWSRDEGVPDRRAKAAPTRQCVRDEAKRSVSHVYILTDNGAYTYLSRVWASLFIPCADMGQQQTKEAGAAGSSAQHSSHTRTSSRGITPSASANLVASLSAASLRPPSPPPLPAHLADSVKVDEGGLIPQGVYTGPKDYDQHFVRQNIVDRRLAPFCKGTDDEDELADSKFNSECPICFLNYPTPLNFSRCCHQPICTECFVQMKRADPNSHNPPSSEPRSCPFCVEPEFGVTYTPPEALEHARRSSGSGSDSPNDAVDAANFAEMAIGTGGAGVSGAGKKKILAADDPSVITVDQVRPDWHLKLAQAEAAVARRANRRVIMRQVGDRLIPIGISSSRMGADLAAAAESGRINLNGPGGSIILNDGQNWPGAGSVTTTRRRSSRPSRGAADGLPELARLMRMGNGEDMEEAMIMEAMRLSLLEHEEQQRKQAEEERKRRAAASDAQTAAATSSSGNASRLSTSNDLTAGASTTIRPPVGAAQSVLEESEGVGSASSPAAPALSLPRPPVSNVDPASLGLSQTTMDELRELIDAGPSPPHSSSSAPSLSGTASSTVPIDSSGSARPSRSVPAPAPVPVPQPIAGLGSALSEQHGYPSPPPEIGAGTAKQHATVTTTTHFDADASAPASPGSSGFAAAPTAVPRSRIINPNNPFRRSMGEQHH</sequence>
<evidence type="ECO:0000256" key="3">
    <source>
        <dbReference type="SAM" id="MobiDB-lite"/>
    </source>
</evidence>
<feature type="region of interest" description="Disordered" evidence="3">
    <location>
        <begin position="559"/>
        <end position="689"/>
    </location>
</feature>
<dbReference type="RefSeq" id="XP_012189191.1">
    <property type="nucleotide sequence ID" value="XM_012333801.1"/>
</dbReference>
<dbReference type="OrthoDB" id="21471at2759"/>
<dbReference type="InterPro" id="IPR039301">
    <property type="entry name" value="Sip5/DA2"/>
</dbReference>
<dbReference type="eggNOG" id="KOG2789">
    <property type="taxonomic scope" value="Eukaryota"/>
</dbReference>
<feature type="region of interest" description="Disordered" evidence="3">
    <location>
        <begin position="93"/>
        <end position="115"/>
    </location>
</feature>
<dbReference type="Proteomes" id="UP000014071">
    <property type="component" value="Unassembled WGS sequence"/>
</dbReference>
<dbReference type="STRING" id="1305764.R9P2T6"/>
<dbReference type="PANTHER" id="PTHR31315">
    <property type="entry name" value="PROTEIN SIP5"/>
    <property type="match status" value="1"/>
</dbReference>
<evidence type="ECO:0000256" key="1">
    <source>
        <dbReference type="ARBA" id="ARBA00010402"/>
    </source>
</evidence>
<proteinExistence type="inferred from homology"/>
<evidence type="ECO:0000313" key="5">
    <source>
        <dbReference type="EMBL" id="GAC95604.1"/>
    </source>
</evidence>
<keyword evidence="2" id="KW-0479">Metal-binding</keyword>
<feature type="compositionally biased region" description="Low complexity" evidence="3">
    <location>
        <begin position="518"/>
        <end position="532"/>
    </location>
</feature>
<dbReference type="InterPro" id="IPR001841">
    <property type="entry name" value="Znf_RING"/>
</dbReference>
<gene>
    <name evidence="5" type="ORF">PHSY_003180</name>
</gene>
<keyword evidence="6" id="KW-1185">Reference proteome</keyword>
<dbReference type="HOGENOM" id="CLU_473357_0_0_1"/>
<feature type="domain" description="RING-type" evidence="4">
    <location>
        <begin position="203"/>
        <end position="253"/>
    </location>
</feature>
<dbReference type="GeneID" id="24108470"/>
<accession>R9P2T6</accession>
<keyword evidence="2" id="KW-0863">Zinc-finger</keyword>
<dbReference type="AlphaFoldDB" id="R9P2T6"/>
<feature type="region of interest" description="Disordered" evidence="3">
    <location>
        <begin position="392"/>
        <end position="422"/>
    </location>
</feature>
<feature type="compositionally biased region" description="Polar residues" evidence="3">
    <location>
        <begin position="487"/>
        <end position="502"/>
    </location>
</feature>
<dbReference type="EMBL" id="DF238795">
    <property type="protein sequence ID" value="GAC95604.1"/>
    <property type="molecule type" value="Genomic_DNA"/>
</dbReference>
<feature type="compositionally biased region" description="Low complexity" evidence="3">
    <location>
        <begin position="639"/>
        <end position="664"/>
    </location>
</feature>
<organism evidence="5 6">
    <name type="scientific">Pseudozyma hubeiensis (strain SY62)</name>
    <name type="common">Yeast</name>
    <dbReference type="NCBI Taxonomy" id="1305764"/>
    <lineage>
        <taxon>Eukaryota</taxon>
        <taxon>Fungi</taxon>
        <taxon>Dikarya</taxon>
        <taxon>Basidiomycota</taxon>
        <taxon>Ustilaginomycotina</taxon>
        <taxon>Ustilaginomycetes</taxon>
        <taxon>Ustilaginales</taxon>
        <taxon>Ustilaginaceae</taxon>
        <taxon>Pseudozyma</taxon>
    </lineage>
</organism>
<feature type="compositionally biased region" description="Low complexity" evidence="3">
    <location>
        <begin position="567"/>
        <end position="582"/>
    </location>
</feature>
<evidence type="ECO:0000256" key="2">
    <source>
        <dbReference type="PROSITE-ProRule" id="PRU00175"/>
    </source>
</evidence>
<evidence type="ECO:0000259" key="4">
    <source>
        <dbReference type="PROSITE" id="PS50089"/>
    </source>
</evidence>
<feature type="region of interest" description="Disordered" evidence="3">
    <location>
        <begin position="453"/>
        <end position="545"/>
    </location>
</feature>
<keyword evidence="2" id="KW-0862">Zinc</keyword>
<feature type="compositionally biased region" description="Low complexity" evidence="3">
    <location>
        <begin position="95"/>
        <end position="105"/>
    </location>
</feature>
<feature type="compositionally biased region" description="Basic and acidic residues" evidence="3">
    <location>
        <begin position="453"/>
        <end position="465"/>
    </location>
</feature>
<name>R9P2T6_PSEHS</name>
<comment type="similarity">
    <text evidence="1">Belongs to the SIP5 family.</text>
</comment>
<dbReference type="PANTHER" id="PTHR31315:SF1">
    <property type="entry name" value="PROTEIN SIP5"/>
    <property type="match status" value="1"/>
</dbReference>
<dbReference type="GO" id="GO:0008270">
    <property type="term" value="F:zinc ion binding"/>
    <property type="evidence" value="ECO:0007669"/>
    <property type="project" value="UniProtKB-KW"/>
</dbReference>
<reference evidence="6" key="1">
    <citation type="journal article" date="2013" name="Genome Announc.">
        <title>Draft genome sequence of the basidiomycetous yeast-like fungus Pseudozyma hubeiensis SY62, which produces an abundant amount of the biosurfactant mannosylerythritol lipids.</title>
        <authorList>
            <person name="Konishi M."/>
            <person name="Hatada Y."/>
            <person name="Horiuchi J."/>
        </authorList>
    </citation>
    <scope>NUCLEOTIDE SEQUENCE [LARGE SCALE GENOMIC DNA]</scope>
    <source>
        <strain evidence="6">SY62</strain>
    </source>
</reference>
<dbReference type="PROSITE" id="PS50089">
    <property type="entry name" value="ZF_RING_2"/>
    <property type="match status" value="1"/>
</dbReference>